<dbReference type="GO" id="GO:0005886">
    <property type="term" value="C:plasma membrane"/>
    <property type="evidence" value="ECO:0007669"/>
    <property type="project" value="UniProtKB-SubCell"/>
</dbReference>
<organism evidence="11">
    <name type="scientific">Microplitis mediator</name>
    <dbReference type="NCBI Taxonomy" id="375433"/>
    <lineage>
        <taxon>Eukaryota</taxon>
        <taxon>Metazoa</taxon>
        <taxon>Ecdysozoa</taxon>
        <taxon>Arthropoda</taxon>
        <taxon>Hexapoda</taxon>
        <taxon>Insecta</taxon>
        <taxon>Pterygota</taxon>
        <taxon>Neoptera</taxon>
        <taxon>Endopterygota</taxon>
        <taxon>Hymenoptera</taxon>
        <taxon>Apocrita</taxon>
        <taxon>Ichneumonoidea</taxon>
        <taxon>Braconidae</taxon>
        <taxon>Microgastrinae</taxon>
        <taxon>Microplitis</taxon>
    </lineage>
</organism>
<keyword evidence="8 10" id="KW-0675">Receptor</keyword>
<comment type="similarity">
    <text evidence="10">Belongs to the insect chemoreceptor superfamily. Heteromeric odorant receptor channel (TC 1.A.69) family.</text>
</comment>
<evidence type="ECO:0000256" key="8">
    <source>
        <dbReference type="ARBA" id="ARBA00023170"/>
    </source>
</evidence>
<evidence type="ECO:0000313" key="11">
    <source>
        <dbReference type="EMBL" id="AGG17940.1"/>
    </source>
</evidence>
<dbReference type="AlphaFoldDB" id="M1S0C2"/>
<evidence type="ECO:0000256" key="5">
    <source>
        <dbReference type="ARBA" id="ARBA00022725"/>
    </source>
</evidence>
<dbReference type="PANTHER" id="PTHR21137">
    <property type="entry name" value="ODORANT RECEPTOR"/>
    <property type="match status" value="1"/>
</dbReference>
<dbReference type="GO" id="GO:0005549">
    <property type="term" value="F:odorant binding"/>
    <property type="evidence" value="ECO:0007669"/>
    <property type="project" value="InterPro"/>
</dbReference>
<evidence type="ECO:0000256" key="9">
    <source>
        <dbReference type="ARBA" id="ARBA00023224"/>
    </source>
</evidence>
<keyword evidence="3 10" id="KW-0716">Sensory transduction</keyword>
<keyword evidence="7 10" id="KW-0472">Membrane</keyword>
<proteinExistence type="evidence at transcript level"/>
<dbReference type="GO" id="GO:0007165">
    <property type="term" value="P:signal transduction"/>
    <property type="evidence" value="ECO:0007669"/>
    <property type="project" value="UniProtKB-KW"/>
</dbReference>
<keyword evidence="5 10" id="KW-0552">Olfaction</keyword>
<comment type="subcellular location">
    <subcellularLocation>
        <location evidence="1 10">Cell membrane</location>
        <topology evidence="1 10">Multi-pass membrane protein</topology>
    </subcellularLocation>
</comment>
<reference evidence="11" key="1">
    <citation type="submission" date="2012-11" db="EMBL/GenBank/DDBJ databases">
        <title>Molecular characterization and expression profiles of olfactory receptor genes in the parasitic wasp, Microplitis mediator (Hymenoptera: Braconidae).</title>
        <authorList>
            <person name="Ma L."/>
            <person name="Gu H.S."/>
            <person name="Zhang J.Y."/>
        </authorList>
    </citation>
    <scope>NUCLEOTIDE SEQUENCE</scope>
</reference>
<evidence type="ECO:0000256" key="10">
    <source>
        <dbReference type="RuleBase" id="RU351113"/>
    </source>
</evidence>
<keyword evidence="2" id="KW-1003">Cell membrane</keyword>
<dbReference type="Pfam" id="PF02949">
    <property type="entry name" value="7tm_6"/>
    <property type="match status" value="1"/>
</dbReference>
<evidence type="ECO:0000256" key="4">
    <source>
        <dbReference type="ARBA" id="ARBA00022692"/>
    </source>
</evidence>
<keyword evidence="4 10" id="KW-0812">Transmembrane</keyword>
<evidence type="ECO:0000256" key="3">
    <source>
        <dbReference type="ARBA" id="ARBA00022606"/>
    </source>
</evidence>
<protein>
    <recommendedName>
        <fullName evidence="10">Odorant receptor</fullName>
    </recommendedName>
</protein>
<keyword evidence="6 10" id="KW-1133">Transmembrane helix</keyword>
<dbReference type="InterPro" id="IPR004117">
    <property type="entry name" value="7tm6_olfct_rcpt"/>
</dbReference>
<evidence type="ECO:0000256" key="7">
    <source>
        <dbReference type="ARBA" id="ARBA00023136"/>
    </source>
</evidence>
<dbReference type="PANTHER" id="PTHR21137:SF35">
    <property type="entry name" value="ODORANT RECEPTOR 19A-RELATED"/>
    <property type="match status" value="1"/>
</dbReference>
<keyword evidence="9 10" id="KW-0807">Transducer</keyword>
<dbReference type="EMBL" id="KC171927">
    <property type="protein sequence ID" value="AGG17940.1"/>
    <property type="molecule type" value="mRNA"/>
</dbReference>
<sequence length="397" mass="45570">MDIYDKPYYKITKISASLIGRWPYQSSRQSLVIVTVIWSAFILQAIPQIIAIVTHFDDREVLLEALAPFIIDIMFVAKYMNSIYNAELMVTLFERMKKDWKLLSSAKEKRILEYHANIGRLISTGYAGFAYTTTAIFLSEPILPRIINYFSKSNESVPLKFALPLEYIIFEKENHYWLMLAITNMFAINMIIVTISCDIMFITFVQHVCGLFAVVGFRIENSPTGKITDSNHRAVSLRKNSQDFSYKHLVSCIRSHRRALEFVKLLEETFTGTFGVVVALNLPMISITGLQLITQSNTVEQTLKYLMFALAQVLHLFFDCFLSQNLTNMSSRIPQCIANMKWYNISKNSQKLTLLMTMRSQTPCKLTAGKIMELSIENFGMMMKTSGSYFTMLLSMQ</sequence>
<evidence type="ECO:0000256" key="1">
    <source>
        <dbReference type="ARBA" id="ARBA00004651"/>
    </source>
</evidence>
<feature type="transmembrane region" description="Helical" evidence="10">
    <location>
        <begin position="61"/>
        <end position="80"/>
    </location>
</feature>
<comment type="caution">
    <text evidence="10">Lacks conserved residue(s) required for the propagation of feature annotation.</text>
</comment>
<evidence type="ECO:0000256" key="6">
    <source>
        <dbReference type="ARBA" id="ARBA00022989"/>
    </source>
</evidence>
<name>M1S0C2_9HYME</name>
<feature type="transmembrane region" description="Helical" evidence="10">
    <location>
        <begin position="31"/>
        <end position="55"/>
    </location>
</feature>
<evidence type="ECO:0000256" key="2">
    <source>
        <dbReference type="ARBA" id="ARBA00022475"/>
    </source>
</evidence>
<accession>M1S0C2</accession>
<dbReference type="GO" id="GO:0004984">
    <property type="term" value="F:olfactory receptor activity"/>
    <property type="evidence" value="ECO:0007669"/>
    <property type="project" value="InterPro"/>
</dbReference>